<feature type="domain" description="DUF6234" evidence="3">
    <location>
        <begin position="21"/>
        <end position="143"/>
    </location>
</feature>
<evidence type="ECO:0000259" key="3">
    <source>
        <dbReference type="Pfam" id="PF19747"/>
    </source>
</evidence>
<name>A0ABZ1RXC1_9ACTN</name>
<dbReference type="EMBL" id="CP108058">
    <property type="protein sequence ID" value="WUO51430.1"/>
    <property type="molecule type" value="Genomic_DNA"/>
</dbReference>
<geneLocation type="plasmid" evidence="4 5">
    <name>unnamed1</name>
</geneLocation>
<dbReference type="Pfam" id="PF19747">
    <property type="entry name" value="DUF6234"/>
    <property type="match status" value="1"/>
</dbReference>
<feature type="transmembrane region" description="Helical" evidence="2">
    <location>
        <begin position="28"/>
        <end position="47"/>
    </location>
</feature>
<feature type="region of interest" description="Disordered" evidence="1">
    <location>
        <begin position="1"/>
        <end position="20"/>
    </location>
</feature>
<keyword evidence="5" id="KW-1185">Reference proteome</keyword>
<keyword evidence="2" id="KW-1133">Transmembrane helix</keyword>
<dbReference type="Proteomes" id="UP001432075">
    <property type="component" value="Plasmid unnamed1"/>
</dbReference>
<feature type="transmembrane region" description="Helical" evidence="2">
    <location>
        <begin position="68"/>
        <end position="91"/>
    </location>
</feature>
<feature type="transmembrane region" description="Helical" evidence="2">
    <location>
        <begin position="97"/>
        <end position="114"/>
    </location>
</feature>
<evidence type="ECO:0000313" key="5">
    <source>
        <dbReference type="Proteomes" id="UP001432075"/>
    </source>
</evidence>
<protein>
    <submittedName>
        <fullName evidence="4">DUF6234 family protein</fullName>
    </submittedName>
</protein>
<keyword evidence="4" id="KW-0614">Plasmid</keyword>
<evidence type="ECO:0000313" key="4">
    <source>
        <dbReference type="EMBL" id="WUO51430.1"/>
    </source>
</evidence>
<reference evidence="4" key="1">
    <citation type="submission" date="2022-10" db="EMBL/GenBank/DDBJ databases">
        <title>The complete genomes of actinobacterial strains from the NBC collection.</title>
        <authorList>
            <person name="Joergensen T.S."/>
            <person name="Alvarez Arevalo M."/>
            <person name="Sterndorff E.B."/>
            <person name="Faurdal D."/>
            <person name="Vuksanovic O."/>
            <person name="Mourched A.-S."/>
            <person name="Charusanti P."/>
            <person name="Shaw S."/>
            <person name="Blin K."/>
            <person name="Weber T."/>
        </authorList>
    </citation>
    <scope>NUCLEOTIDE SEQUENCE</scope>
    <source>
        <strain evidence="4">NBC_00283</strain>
        <plasmid evidence="4">unnamed1</plasmid>
    </source>
</reference>
<accession>A0ABZ1RXC1</accession>
<keyword evidence="2" id="KW-0472">Membrane</keyword>
<evidence type="ECO:0000256" key="1">
    <source>
        <dbReference type="SAM" id="MobiDB-lite"/>
    </source>
</evidence>
<sequence>MTYAPTEPAPRPRRGRPWSRRTPLGRDIALGIVLFVVEAAVHFSVRFGHGMEMWAAQGDETRIEAARLADLAWMQHFLVAMIVFVVIALLFRAPWTALSQLLAAAAAAALLVLAQHDYDLSHPRPAPAPSPGYSPCYSGSGRCN</sequence>
<proteinExistence type="predicted"/>
<organism evidence="4 5">
    <name type="scientific">Streptomyces goshikiensis</name>
    <dbReference type="NCBI Taxonomy" id="1942"/>
    <lineage>
        <taxon>Bacteria</taxon>
        <taxon>Bacillati</taxon>
        <taxon>Actinomycetota</taxon>
        <taxon>Actinomycetes</taxon>
        <taxon>Kitasatosporales</taxon>
        <taxon>Streptomycetaceae</taxon>
        <taxon>Streptomyces</taxon>
    </lineage>
</organism>
<gene>
    <name evidence="4" type="ORF">OHU17_36855</name>
</gene>
<feature type="region of interest" description="Disordered" evidence="1">
    <location>
        <begin position="125"/>
        <end position="144"/>
    </location>
</feature>
<dbReference type="InterPro" id="IPR046201">
    <property type="entry name" value="DUF6234"/>
</dbReference>
<evidence type="ECO:0000256" key="2">
    <source>
        <dbReference type="SAM" id="Phobius"/>
    </source>
</evidence>
<keyword evidence="2" id="KW-0812">Transmembrane</keyword>
<dbReference type="RefSeq" id="WP_229895494.1">
    <property type="nucleotide sequence ID" value="NZ_BMVE01000009.1"/>
</dbReference>
<feature type="compositionally biased region" description="Low complexity" evidence="1">
    <location>
        <begin position="133"/>
        <end position="144"/>
    </location>
</feature>